<keyword evidence="3" id="KW-1185">Reference proteome</keyword>
<feature type="compositionally biased region" description="Basic and acidic residues" evidence="1">
    <location>
        <begin position="2560"/>
        <end position="2572"/>
    </location>
</feature>
<feature type="region of interest" description="Disordered" evidence="1">
    <location>
        <begin position="854"/>
        <end position="990"/>
    </location>
</feature>
<feature type="compositionally biased region" description="Basic and acidic residues" evidence="1">
    <location>
        <begin position="1291"/>
        <end position="1311"/>
    </location>
</feature>
<feature type="compositionally biased region" description="Basic and acidic residues" evidence="1">
    <location>
        <begin position="2884"/>
        <end position="2893"/>
    </location>
</feature>
<feature type="compositionally biased region" description="Polar residues" evidence="1">
    <location>
        <begin position="1438"/>
        <end position="1447"/>
    </location>
</feature>
<feature type="compositionally biased region" description="Low complexity" evidence="1">
    <location>
        <begin position="3310"/>
        <end position="3321"/>
    </location>
</feature>
<feature type="compositionally biased region" description="Basic and acidic residues" evidence="1">
    <location>
        <begin position="1030"/>
        <end position="1042"/>
    </location>
</feature>
<feature type="compositionally biased region" description="Low complexity" evidence="1">
    <location>
        <begin position="1183"/>
        <end position="1199"/>
    </location>
</feature>
<feature type="compositionally biased region" description="Polar residues" evidence="1">
    <location>
        <begin position="926"/>
        <end position="951"/>
    </location>
</feature>
<feature type="compositionally biased region" description="Basic and acidic residues" evidence="1">
    <location>
        <begin position="3077"/>
        <end position="3094"/>
    </location>
</feature>
<dbReference type="Proteomes" id="UP001438707">
    <property type="component" value="Unassembled WGS sequence"/>
</dbReference>
<feature type="compositionally biased region" description="Low complexity" evidence="1">
    <location>
        <begin position="409"/>
        <end position="419"/>
    </location>
</feature>
<feature type="region of interest" description="Disordered" evidence="1">
    <location>
        <begin position="1014"/>
        <end position="1202"/>
    </location>
</feature>
<feature type="compositionally biased region" description="Polar residues" evidence="1">
    <location>
        <begin position="1110"/>
        <end position="1122"/>
    </location>
</feature>
<feature type="compositionally biased region" description="Polar residues" evidence="1">
    <location>
        <begin position="2339"/>
        <end position="2349"/>
    </location>
</feature>
<feature type="region of interest" description="Disordered" evidence="1">
    <location>
        <begin position="30"/>
        <end position="100"/>
    </location>
</feature>
<feature type="region of interest" description="Disordered" evidence="1">
    <location>
        <begin position="3077"/>
        <end position="3261"/>
    </location>
</feature>
<feature type="compositionally biased region" description="Low complexity" evidence="1">
    <location>
        <begin position="160"/>
        <end position="170"/>
    </location>
</feature>
<name>A0AAW1RVX4_9CHLO</name>
<organism evidence="2 3">
    <name type="scientific">Apatococcus lobatus</name>
    <dbReference type="NCBI Taxonomy" id="904363"/>
    <lineage>
        <taxon>Eukaryota</taxon>
        <taxon>Viridiplantae</taxon>
        <taxon>Chlorophyta</taxon>
        <taxon>core chlorophytes</taxon>
        <taxon>Trebouxiophyceae</taxon>
        <taxon>Chlorellales</taxon>
        <taxon>Chlorellaceae</taxon>
        <taxon>Apatococcus</taxon>
    </lineage>
</organism>
<feature type="region of interest" description="Disordered" evidence="1">
    <location>
        <begin position="2877"/>
        <end position="2906"/>
    </location>
</feature>
<feature type="compositionally biased region" description="Basic and acidic residues" evidence="1">
    <location>
        <begin position="2690"/>
        <end position="2702"/>
    </location>
</feature>
<dbReference type="EMBL" id="JALJOS010000006">
    <property type="protein sequence ID" value="KAK9837787.1"/>
    <property type="molecule type" value="Genomic_DNA"/>
</dbReference>
<feature type="region of interest" description="Disordered" evidence="1">
    <location>
        <begin position="3276"/>
        <end position="3346"/>
    </location>
</feature>
<evidence type="ECO:0000313" key="2">
    <source>
        <dbReference type="EMBL" id="KAK9837787.1"/>
    </source>
</evidence>
<evidence type="ECO:0000313" key="3">
    <source>
        <dbReference type="Proteomes" id="UP001438707"/>
    </source>
</evidence>
<feature type="region of interest" description="Disordered" evidence="1">
    <location>
        <begin position="1415"/>
        <end position="1477"/>
    </location>
</feature>
<feature type="region of interest" description="Disordered" evidence="1">
    <location>
        <begin position="1243"/>
        <end position="1269"/>
    </location>
</feature>
<feature type="region of interest" description="Disordered" evidence="1">
    <location>
        <begin position="2465"/>
        <end position="2749"/>
    </location>
</feature>
<feature type="region of interest" description="Disordered" evidence="1">
    <location>
        <begin position="2170"/>
        <end position="2203"/>
    </location>
</feature>
<feature type="compositionally biased region" description="Polar residues" evidence="1">
    <location>
        <begin position="380"/>
        <end position="402"/>
    </location>
</feature>
<feature type="region of interest" description="Disordered" evidence="1">
    <location>
        <begin position="2407"/>
        <end position="2452"/>
    </location>
</feature>
<feature type="compositionally biased region" description="Basic and acidic residues" evidence="1">
    <location>
        <begin position="2986"/>
        <end position="2996"/>
    </location>
</feature>
<feature type="compositionally biased region" description="Polar residues" evidence="1">
    <location>
        <begin position="2546"/>
        <end position="2559"/>
    </location>
</feature>
<feature type="region of interest" description="Disordered" evidence="1">
    <location>
        <begin position="697"/>
        <end position="740"/>
    </location>
</feature>
<feature type="compositionally biased region" description="Polar residues" evidence="1">
    <location>
        <begin position="3322"/>
        <end position="3336"/>
    </location>
</feature>
<feature type="region of interest" description="Disordered" evidence="1">
    <location>
        <begin position="763"/>
        <end position="841"/>
    </location>
</feature>
<feature type="compositionally biased region" description="Polar residues" evidence="1">
    <location>
        <begin position="708"/>
        <end position="729"/>
    </location>
</feature>
<feature type="region of interest" description="Disordered" evidence="1">
    <location>
        <begin position="582"/>
        <end position="664"/>
    </location>
</feature>
<feature type="compositionally biased region" description="Basic and acidic residues" evidence="1">
    <location>
        <begin position="3182"/>
        <end position="3191"/>
    </location>
</feature>
<feature type="compositionally biased region" description="Low complexity" evidence="1">
    <location>
        <begin position="74"/>
        <end position="90"/>
    </location>
</feature>
<feature type="compositionally biased region" description="Low complexity" evidence="1">
    <location>
        <begin position="358"/>
        <end position="375"/>
    </location>
</feature>
<protein>
    <submittedName>
        <fullName evidence="2">Uncharacterized protein</fullName>
    </submittedName>
</protein>
<feature type="compositionally biased region" description="Basic and acidic residues" evidence="1">
    <location>
        <begin position="1448"/>
        <end position="1462"/>
    </location>
</feature>
<feature type="region of interest" description="Disordered" evidence="1">
    <location>
        <begin position="160"/>
        <end position="272"/>
    </location>
</feature>
<feature type="region of interest" description="Disordered" evidence="1">
    <location>
        <begin position="1881"/>
        <end position="1929"/>
    </location>
</feature>
<feature type="compositionally biased region" description="Polar residues" evidence="1">
    <location>
        <begin position="1529"/>
        <end position="1541"/>
    </location>
</feature>
<feature type="compositionally biased region" description="Basic and acidic residues" evidence="1">
    <location>
        <begin position="768"/>
        <end position="780"/>
    </location>
</feature>
<sequence>MRFSRFLHPETERGRRPLTIINPETNQAVQHVSESSKAPASGAATFRSSNDPMPSVMHSKSRQQQTLYQSPISPFQLQGPQGQQLPLQLPQAPPGPVPVNPPQHMQLQMGTIPRPPLTPPLQGPHQANASAVCAGMAHHMTHQNQLQLGVDTSPLSLPAAGSAGVPAGALTRDTGSIVGMRPSGAPPPPKGPCPARPLKPSRSSGLVPSQPSGKRKPEGRRLSIVDPATSTEIAVAEESKLSPAGSQAGSLGSPNSTTSPIQQPSRAAGKQQRLHIVNPETGEAVQLESQAPGAEAEKGGQQRRLRIIDPSTGAELGLTSDIKAARSRWLEAKHSSRLLLIVDPATGQEVGKGMLETSLSDSASSMQSMPSGASPLPSPKQLNPQAGSFKTQMSDPLLFNQQPSDPRRASSTSPPSAASLVQVATPQHRSSIKPGPSMPSRSWQQVDTAEAPIHGTKGSNAASASSLVAEVPFGADDNRQRTSDKSSVAGASMSHHVQGTTPGSSKASCGEAGAGPLHSPSPRPPIEDESMDLFRQEVLASMLPPESRPASAFRTPEMKQSSAPFEDDEELDIILDMPDDVLSINSPAASTPGFSPVPPQSHDADATLEQSRAAHGVGQDGSKLPPDTEMLSGAAGVASVDVSEQDPSTIKEVNGSPTMAAADTTGASAHHVAAQCNGAESCADVEMPMAASVPIAADGPRFEAPSADSASNLTENNHPSTGTGRSQGSDMAVPVPEVAEASFSEQAAAGMLAGDEPLATAAVFTNTAKDEPPSDVRVDAADPSSNQIPPGKATGYETASGTSGSPQQENCHSMAEIRDDAPVPRTLSDSEQHSQLDASHISQMEDLCSACLRGQDPLGRENLDRSPLASRAASVRSGSHSSKAFSLSDQAASPAGDSHANGGPRGSEGPAAADLEPRDRPAGTVGSPSQDAAEQRPIASQYSADGRSTPSPGMAHGIVIAPEQLIGGDGSEAKDRVSKPHHATAVTTSAKQPSVIAEALGYVTEVRGQSANIGSRAHEGQAGHDPAALEPHKIADARESQERATAMTPPAEDNEKHTSACNSNEVPPCVRGSLSRAYEDAAKSDAAAMEPDGLAEIEQLQRPSPVAQASAFNTVSSNTSSHSDQHERIATPDLSGNQTVENQTPAYAQKPSSLNEPKASSALSQIWVTPDMSSEVTERLGDVQPSAVVNSPAAASQSSEDATRLLHQSNVGVEALLPMANGNQIAVASSDLPGHEAPLAAVNKSSARPPISTGAVRVTPNPPAQPPATHEARLELPILSTIKLSGQAGLEAHHTPGDEEVGSKEDGHAGHDSAASASQEQQESHANAAGASRWEEKSAAQQVAVEKADEPSHAQAACALAIASKPDHVVPATNEAGPSRWQAAAQEVVIHEVEGESNACSASAAGAAAKTNNEAFSADEAGPQQDQQAAMHEVNHVSKVQASSASRASHDDMLQPDEHGSSRWESGAAAQEAAVHEAAESSITKAYAAAAAAAKGPAEEISNTMDAGPHAGQQEPEGPLQEAAMHKAVQSSLFRSASTASEVMAQHPASDGMPVTAQADPGRRNEEAAALDPLKHGADVWGTARLVSATITAASSDGSQAEALLTGQAAPSQWQQDAASQEPAVHEAGDLQDIESALAAAADAKAPAKGHAGKWDEEAAAQEAATHQPDVLSNANPTSAAAAAGSDVANGARAQAAPLQWDQVAASQEAAVHRGADNTHNSRAAAAAAASEQVEIQGPAIDHLERSNSYLASCQQDWSTISRHGRPTAPHVTVHLIASGPASSDSGSSSIHVSLEPAPTGAGSMGDEAKLVQLHLTEIHLKRHICKLTLQVGTSRLRYSRMALAATLNHIHYGLLGHMDAATLQLLRVLDLAWQQGRDEQQWAHGAPSGTQRAPAPAAHDEAQVLGPPRRAAWGQGAKAPRTSRMPDQHPKFINRLSILEPPGVSAPWQRGPEARNSFALGCTASSRLLPPLRPPPQTSLARRPMAAKPAGRPQPRHHGPQRVPFGPGPPAVSTREDEHSADPRLQPPAEAGGAPHTPTRPIAFGAGPPWMGSPEETCFPAGKLLELLDPDHPSFQPDVLKLWQVLTFAERSVMEMHDRQDEAVSPSGTVYFPHLRPVRLHLADLITGSPSLWQVWNSGSQPRSEMLQRLDEGPEHLTAILAMLQSAADGNPHQAGGEQMPAGMMTPTPRSPYHQPNSTASPASTAALWRVLTSRQRNQPEHDLLMESMESLSEPRRVLAKKLDPLSTLYQPGMAKVWANLDSETRDRLLEEVDESSEGVTLQTLQQAQPRNLALPAHPLASTAGNRNGHGDVQQHSRLPEQDAAGSQSRLKPRRSVSTRLNYSQAVQTDDESSRTGAAASRTETLGVRQDQFVPASNISRRPTIYLEGLSVSSPFAAAASAARFHASNERPTSSHVPEDKSSKRFGISQQASTSSHGWEDDAGGAGADLQPTAQVPQKQTLQMCPDDTAAPGSLKDVWGDETSPEQATPFLRPPPVELPPGLSWEAAAHGEMLTPDSPSPSAALTAGSDDFFDASEGLGGDGSTTGSVASTQKAQQEPSERHLNHADTRQLPDAAQSFAALEAQHSLAAESNGWSESEQGLPDDVPQGSQEVSHDADVDALVSDVQEELAQQALTAPGSMHPTDSTMSVPQKVVSASESESEEMSSAAPDKPSGSLDGPSDLAGEDDAGWHEDGSERGSTGDESAGESADESAGVSAKQLDQGPKPSVPAARVPRTPVYAKDEAPSVPVADETYQPVELQHLPNYRRASLFFIHAIKSSLALLCTRLLQYIAQPEEGEGGSAQHGRESEYALERQPGTSFLAEPSAAWELPGQAELHRPAAEAEGWDDDALGSETMADFAEALRRNAAPVAVTGTTGAAPKRWWETSKGKADIASSAQGGKRAADNTFQVAREADDFEKFGLLDDPDVEPSATGPARGEHSTAASRPSARGGRRGRRMAASPSPPAPGQSAGGSRALMPPAARVEPERVHKLNSTDRPPPPLAQEAATKPAMSFLQAARRPVKQEGTDATPVKPKRWWETDKGKMNIKHAAGPGRRAADNTYVIEREPDDFERLNLLDALPDRDGAPFEGRAKTSNNARPTKGRKGKPSRLQIPTQDHDNPYHNQAAPPHPQRKATIEHSHQPEPSVAYLQPHMDFDSPAPERSPEAAHPQLDDQDGWGEDDKYPHDLTHNANLNEPSKHAAALSPWQGKEDWGPASQALERAAKSSMDESEYDSSHDLAPDLNGIEEKGGSTIGTHRPLQGVAFVEEIVQAQAKQPGSLSPPPGLPSPGSAFAQLLPHGLMSSPDEQQQAQGFSAMQQNTTMPQPSQPAQSDVQPPKQGQHEHALPHQIPAQDMYDNLAAFHHSKPGPVGASIAAAPAAAQAQSQPSSWLQGFLQTLGVAPSQQPAMQQAHAAMPLPSYQNHMPPTNAYQPYPQGAAPMQPDAVYPNAAAYPSGYPDVQLAGHYQAAQIAAPTQSVISMAQQPVHPAYPPYQPAQPSAYPAVQYPEAQHLHAFLHMHQPPVETAHAGAQYQQFISNPQHVHAAWHNQAYGGGPQQGGAAEMALYTQTPTLSSHFRMQPVAAYGQSGAVVQGHPPAYPAHEQQMAYQGHAYASNVP</sequence>
<feature type="compositionally biased region" description="Polar residues" evidence="1">
    <location>
        <begin position="1134"/>
        <end position="1155"/>
    </location>
</feature>
<feature type="region of interest" description="Disordered" evidence="1">
    <location>
        <begin position="1966"/>
        <end position="2056"/>
    </location>
</feature>
<feature type="compositionally biased region" description="Polar residues" evidence="1">
    <location>
        <begin position="62"/>
        <end position="73"/>
    </location>
</feature>
<gene>
    <name evidence="2" type="ORF">WJX74_005037</name>
</gene>
<feature type="compositionally biased region" description="Pro residues" evidence="1">
    <location>
        <begin position="184"/>
        <end position="197"/>
    </location>
</feature>
<feature type="compositionally biased region" description="Low complexity" evidence="1">
    <location>
        <begin position="1312"/>
        <end position="1329"/>
    </location>
</feature>
<feature type="region of interest" description="Disordered" evidence="1">
    <location>
        <begin position="1642"/>
        <end position="1686"/>
    </location>
</feature>
<feature type="compositionally biased region" description="Pro residues" evidence="1">
    <location>
        <begin position="91"/>
        <end position="100"/>
    </location>
</feature>
<feature type="compositionally biased region" description="Polar residues" evidence="1">
    <location>
        <begin position="583"/>
        <end position="593"/>
    </location>
</feature>
<reference evidence="2 3" key="1">
    <citation type="journal article" date="2024" name="Nat. Commun.">
        <title>Phylogenomics reveals the evolutionary origins of lichenization in chlorophyte algae.</title>
        <authorList>
            <person name="Puginier C."/>
            <person name="Libourel C."/>
            <person name="Otte J."/>
            <person name="Skaloud P."/>
            <person name="Haon M."/>
            <person name="Grisel S."/>
            <person name="Petersen M."/>
            <person name="Berrin J.G."/>
            <person name="Delaux P.M."/>
            <person name="Dal Grande F."/>
            <person name="Keller J."/>
        </authorList>
    </citation>
    <scope>NUCLEOTIDE SEQUENCE [LARGE SCALE GENOMIC DNA]</scope>
    <source>
        <strain evidence="2 3">SAG 2145</strain>
    </source>
</reference>
<feature type="compositionally biased region" description="Polar residues" evidence="1">
    <location>
        <begin position="201"/>
        <end position="212"/>
    </location>
</feature>
<feature type="compositionally biased region" description="Basic and acidic residues" evidence="1">
    <location>
        <begin position="815"/>
        <end position="834"/>
    </location>
</feature>
<proteinExistence type="predicted"/>
<feature type="region of interest" description="Disordered" evidence="1">
    <location>
        <begin position="2921"/>
        <end position="3063"/>
    </location>
</feature>
<feature type="compositionally biased region" description="Polar residues" evidence="1">
    <location>
        <begin position="2279"/>
        <end position="2291"/>
    </location>
</feature>
<feature type="compositionally biased region" description="Polar residues" evidence="1">
    <location>
        <begin position="2429"/>
        <end position="2438"/>
    </location>
</feature>
<feature type="compositionally biased region" description="Polar residues" evidence="1">
    <location>
        <begin position="1161"/>
        <end position="1175"/>
    </location>
</feature>
<feature type="region of interest" description="Disordered" evidence="1">
    <location>
        <begin position="358"/>
        <end position="446"/>
    </location>
</feature>
<feature type="compositionally biased region" description="Low complexity" evidence="1">
    <location>
        <begin position="1673"/>
        <end position="1686"/>
    </location>
</feature>
<feature type="compositionally biased region" description="Basic and acidic residues" evidence="1">
    <location>
        <begin position="2310"/>
        <end position="2322"/>
    </location>
</feature>
<feature type="compositionally biased region" description="Basic and acidic residues" evidence="1">
    <location>
        <begin position="3224"/>
        <end position="3252"/>
    </location>
</feature>
<evidence type="ECO:0000256" key="1">
    <source>
        <dbReference type="SAM" id="MobiDB-lite"/>
    </source>
</evidence>
<feature type="compositionally biased region" description="Polar residues" evidence="1">
    <location>
        <begin position="797"/>
        <end position="811"/>
    </location>
</feature>
<feature type="region of interest" description="Disordered" evidence="1">
    <location>
        <begin position="1499"/>
        <end position="1564"/>
    </location>
</feature>
<accession>A0AAW1RVX4</accession>
<feature type="region of interest" description="Disordered" evidence="1">
    <location>
        <begin position="473"/>
        <end position="568"/>
    </location>
</feature>
<feature type="compositionally biased region" description="Polar residues" evidence="1">
    <location>
        <begin position="244"/>
        <end position="265"/>
    </location>
</feature>
<feature type="region of interest" description="Disordered" evidence="1">
    <location>
        <begin position="1287"/>
        <end position="1350"/>
    </location>
</feature>
<feature type="region of interest" description="Disordered" evidence="1">
    <location>
        <begin position="2272"/>
        <end position="2365"/>
    </location>
</feature>
<comment type="caution">
    <text evidence="2">The sequence shown here is derived from an EMBL/GenBank/DDBJ whole genome shotgun (WGS) entry which is preliminary data.</text>
</comment>
<feature type="compositionally biased region" description="Polar residues" evidence="1">
    <location>
        <begin position="495"/>
        <end position="507"/>
    </location>
</feature>
<feature type="compositionally biased region" description="Polar residues" evidence="1">
    <location>
        <begin position="876"/>
        <end position="891"/>
    </location>
</feature>